<feature type="transmembrane region" description="Helical" evidence="1">
    <location>
        <begin position="134"/>
        <end position="156"/>
    </location>
</feature>
<accession>A0A1F4UUV5</accession>
<dbReference type="Gene3D" id="1.20.1250.20">
    <property type="entry name" value="MFS general substrate transporter like domains"/>
    <property type="match status" value="1"/>
</dbReference>
<dbReference type="GO" id="GO:0022857">
    <property type="term" value="F:transmembrane transporter activity"/>
    <property type="evidence" value="ECO:0007669"/>
    <property type="project" value="InterPro"/>
</dbReference>
<dbReference type="InterPro" id="IPR011701">
    <property type="entry name" value="MFS"/>
</dbReference>
<dbReference type="PANTHER" id="PTHR23526">
    <property type="entry name" value="INTEGRAL MEMBRANE TRANSPORT PROTEIN-RELATED"/>
    <property type="match status" value="1"/>
</dbReference>
<organism evidence="2 3">
    <name type="scientific">candidate division WWE3 bacterium RIFCSPLOWO2_01_FULL_37_15</name>
    <dbReference type="NCBI Taxonomy" id="1802622"/>
    <lineage>
        <taxon>Bacteria</taxon>
        <taxon>Katanobacteria</taxon>
    </lineage>
</organism>
<dbReference type="AlphaFoldDB" id="A0A1F4UUV5"/>
<feature type="transmembrane region" description="Helical" evidence="1">
    <location>
        <begin position="408"/>
        <end position="426"/>
    </location>
</feature>
<feature type="transmembrane region" description="Helical" evidence="1">
    <location>
        <begin position="283"/>
        <end position="301"/>
    </location>
</feature>
<evidence type="ECO:0000256" key="1">
    <source>
        <dbReference type="SAM" id="Phobius"/>
    </source>
</evidence>
<sequence>MFFINKRWHSPHFSFHPIPHHIAYNLLHPWHLIPANYRKLHKAARDITTINQLVSLAYAIGGAFTTVYLWKETNDVSSIVKYNLIQYPTILLCYVISGLVLKKVQFKHLIKIGVLFFILNYLLLIFLGKSVNEFILLVGFVQGLGTGFYWSGYGPFIYKTTKDTNRDLFYALNASVGSFISVFIPPMVGFLLSMNLADKEISFSYYLSFFVTIIILLVSFFYSGRLLDYGVERLNVREIFSPLKLKAWKYVGLRDLVDGFHGGTDQFLGTLLVFFVLQREISMGIFNSFFSIMSILVTLKIGQSLIRKNRLKVGFIGAVFLTLGRFIYIYMFSFLGTVVSSIVGLIAGPLYGIGLASTFFDALDHSPDHEKAYFAYITLREVFLAVGRTFGAFMFLLFINNIENELAVAKYWFLLLGFTPLIYFYLTRRFEKLFK</sequence>
<feature type="transmembrane region" description="Helical" evidence="1">
    <location>
        <begin position="82"/>
        <end position="101"/>
    </location>
</feature>
<feature type="transmembrane region" description="Helical" evidence="1">
    <location>
        <begin position="203"/>
        <end position="223"/>
    </location>
</feature>
<feature type="transmembrane region" description="Helical" evidence="1">
    <location>
        <begin position="47"/>
        <end position="70"/>
    </location>
</feature>
<dbReference type="PANTHER" id="PTHR23526:SF2">
    <property type="entry name" value="MAJOR FACILITATOR SUPERFAMILY (MFS) PROFILE DOMAIN-CONTAINING PROTEIN"/>
    <property type="match status" value="1"/>
</dbReference>
<reference evidence="2 3" key="1">
    <citation type="journal article" date="2016" name="Nat. Commun.">
        <title>Thousands of microbial genomes shed light on interconnected biogeochemical processes in an aquifer system.</title>
        <authorList>
            <person name="Anantharaman K."/>
            <person name="Brown C.T."/>
            <person name="Hug L.A."/>
            <person name="Sharon I."/>
            <person name="Castelle C.J."/>
            <person name="Probst A.J."/>
            <person name="Thomas B.C."/>
            <person name="Singh A."/>
            <person name="Wilkins M.J."/>
            <person name="Karaoz U."/>
            <person name="Brodie E.L."/>
            <person name="Williams K.H."/>
            <person name="Hubbard S.S."/>
            <person name="Banfield J.F."/>
        </authorList>
    </citation>
    <scope>NUCLEOTIDE SEQUENCE [LARGE SCALE GENOMIC DNA]</scope>
</reference>
<name>A0A1F4UUV5_UNCKA</name>
<proteinExistence type="predicted"/>
<keyword evidence="1" id="KW-1133">Transmembrane helix</keyword>
<dbReference type="Proteomes" id="UP000177458">
    <property type="component" value="Unassembled WGS sequence"/>
</dbReference>
<feature type="transmembrane region" description="Helical" evidence="1">
    <location>
        <begin position="108"/>
        <end position="128"/>
    </location>
</feature>
<feature type="transmembrane region" description="Helical" evidence="1">
    <location>
        <begin position="168"/>
        <end position="191"/>
    </location>
</feature>
<dbReference type="EMBL" id="MEVF01000034">
    <property type="protein sequence ID" value="OGC48744.1"/>
    <property type="molecule type" value="Genomic_DNA"/>
</dbReference>
<dbReference type="InterPro" id="IPR052528">
    <property type="entry name" value="Sugar_transport-like"/>
</dbReference>
<evidence type="ECO:0000313" key="3">
    <source>
        <dbReference type="Proteomes" id="UP000177458"/>
    </source>
</evidence>
<gene>
    <name evidence="2" type="ORF">A3A69_01840</name>
</gene>
<feature type="transmembrane region" description="Helical" evidence="1">
    <location>
        <begin position="381"/>
        <end position="402"/>
    </location>
</feature>
<comment type="caution">
    <text evidence="2">The sequence shown here is derived from an EMBL/GenBank/DDBJ whole genome shotgun (WGS) entry which is preliminary data.</text>
</comment>
<dbReference type="InterPro" id="IPR036259">
    <property type="entry name" value="MFS_trans_sf"/>
</dbReference>
<dbReference type="SUPFAM" id="SSF103473">
    <property type="entry name" value="MFS general substrate transporter"/>
    <property type="match status" value="1"/>
</dbReference>
<keyword evidence="1" id="KW-0812">Transmembrane</keyword>
<dbReference type="Pfam" id="PF07690">
    <property type="entry name" value="MFS_1"/>
    <property type="match status" value="1"/>
</dbReference>
<feature type="transmembrane region" description="Helical" evidence="1">
    <location>
        <begin position="313"/>
        <end position="332"/>
    </location>
</feature>
<evidence type="ECO:0000313" key="2">
    <source>
        <dbReference type="EMBL" id="OGC48744.1"/>
    </source>
</evidence>
<feature type="transmembrane region" description="Helical" evidence="1">
    <location>
        <begin position="338"/>
        <end position="360"/>
    </location>
</feature>
<protein>
    <recommendedName>
        <fullName evidence="4">Major facilitator superfamily (MFS) profile domain-containing protein</fullName>
    </recommendedName>
</protein>
<evidence type="ECO:0008006" key="4">
    <source>
        <dbReference type="Google" id="ProtNLM"/>
    </source>
</evidence>
<keyword evidence="1" id="KW-0472">Membrane</keyword>